<dbReference type="FunFam" id="3.30.450.20:FF:000058">
    <property type="entry name" value="neuronal PAS domain-containing protein 4"/>
    <property type="match status" value="1"/>
</dbReference>
<dbReference type="GO" id="GO:0000981">
    <property type="term" value="F:DNA-binding transcription factor activity, RNA polymerase II-specific"/>
    <property type="evidence" value="ECO:0007669"/>
    <property type="project" value="TreeGrafter"/>
</dbReference>
<dbReference type="EMBL" id="JBBHLL010000138">
    <property type="protein sequence ID" value="KAK7813219.1"/>
    <property type="molecule type" value="Genomic_DNA"/>
</dbReference>
<feature type="region of interest" description="Disordered" evidence="15">
    <location>
        <begin position="562"/>
        <end position="649"/>
    </location>
</feature>
<dbReference type="GO" id="GO:0000977">
    <property type="term" value="F:RNA polymerase II transcription regulatory region sequence-specific DNA binding"/>
    <property type="evidence" value="ECO:0007669"/>
    <property type="project" value="TreeGrafter"/>
</dbReference>
<feature type="compositionally biased region" description="Basic and acidic residues" evidence="15">
    <location>
        <begin position="35"/>
        <end position="51"/>
    </location>
</feature>
<feature type="domain" description="BHLH" evidence="17">
    <location>
        <begin position="93"/>
        <end position="146"/>
    </location>
</feature>
<dbReference type="GO" id="GO:0005829">
    <property type="term" value="C:cytosol"/>
    <property type="evidence" value="ECO:0007669"/>
    <property type="project" value="UniProtKB-ARBA"/>
</dbReference>
<dbReference type="PROSITE" id="PS50888">
    <property type="entry name" value="BHLH"/>
    <property type="match status" value="1"/>
</dbReference>
<evidence type="ECO:0000256" key="4">
    <source>
        <dbReference type="ARBA" id="ARBA00022843"/>
    </source>
</evidence>
<evidence type="ECO:0000259" key="16">
    <source>
        <dbReference type="PROSITE" id="PS50112"/>
    </source>
</evidence>
<gene>
    <name evidence="18" type="ORF">U0070_005124</name>
</gene>
<dbReference type="CDD" id="cd19697">
    <property type="entry name" value="bHLH-PAS_NPAS4_PASD10"/>
    <property type="match status" value="1"/>
</dbReference>
<protein>
    <recommendedName>
        <fullName evidence="13">Neuronal PAS domain-containing protein 4</fullName>
    </recommendedName>
    <alternativeName>
        <fullName evidence="14">HLH-PAS transcription factor NXF</fullName>
    </alternativeName>
</protein>
<evidence type="ECO:0000259" key="17">
    <source>
        <dbReference type="PROSITE" id="PS50888"/>
    </source>
</evidence>
<keyword evidence="6" id="KW-0805">Transcription regulation</keyword>
<dbReference type="Proteomes" id="UP001488838">
    <property type="component" value="Unassembled WGS sequence"/>
</dbReference>
<keyword evidence="5" id="KW-0524">Neurogenesis</keyword>
<name>A0AAW0IFY7_MYOGA</name>
<dbReference type="PANTHER" id="PTHR23043">
    <property type="entry name" value="HYPOXIA-INDUCIBLE FACTOR 1 ALPHA"/>
    <property type="match status" value="1"/>
</dbReference>
<evidence type="ECO:0000256" key="2">
    <source>
        <dbReference type="ARBA" id="ARBA00022737"/>
    </source>
</evidence>
<dbReference type="CDD" id="cd00130">
    <property type="entry name" value="PAS"/>
    <property type="match status" value="2"/>
</dbReference>
<dbReference type="AlphaFoldDB" id="A0AAW0IFY7"/>
<keyword evidence="3" id="KW-0221">Differentiation</keyword>
<evidence type="ECO:0000256" key="10">
    <source>
        <dbReference type="ARBA" id="ARBA00023163"/>
    </source>
</evidence>
<evidence type="ECO:0000256" key="5">
    <source>
        <dbReference type="ARBA" id="ARBA00022902"/>
    </source>
</evidence>
<dbReference type="Pfam" id="PF23183">
    <property type="entry name" value="bHLH_NPAS4"/>
    <property type="match status" value="1"/>
</dbReference>
<evidence type="ECO:0000256" key="8">
    <source>
        <dbReference type="ARBA" id="ARBA00023125"/>
    </source>
</evidence>
<keyword evidence="9" id="KW-0010">Activator</keyword>
<comment type="subcellular location">
    <subcellularLocation>
        <location evidence="1">Nucleus</location>
    </subcellularLocation>
</comment>
<comment type="subunit">
    <text evidence="12">Efficient DNA binding requires dimerization with another bHLH protein. Heterodimer; forms a heterodimer with ARNT, ARNT2 or BMAL1.</text>
</comment>
<dbReference type="FunFam" id="3.30.450.20:FF:000055">
    <property type="entry name" value="neuronal PAS domain-containing protein 4"/>
    <property type="match status" value="1"/>
</dbReference>
<dbReference type="GO" id="GO:0030154">
    <property type="term" value="P:cell differentiation"/>
    <property type="evidence" value="ECO:0007669"/>
    <property type="project" value="UniProtKB-KW"/>
</dbReference>
<dbReference type="PROSITE" id="PS50112">
    <property type="entry name" value="PAS"/>
    <property type="match status" value="2"/>
</dbReference>
<keyword evidence="2" id="KW-0677">Repeat</keyword>
<feature type="compositionally biased region" description="Low complexity" evidence="15">
    <location>
        <begin position="1"/>
        <end position="13"/>
    </location>
</feature>
<accession>A0AAW0IFY7</accession>
<dbReference type="InterPro" id="IPR011598">
    <property type="entry name" value="bHLH_dom"/>
</dbReference>
<feature type="compositionally biased region" description="Polar residues" evidence="15">
    <location>
        <begin position="620"/>
        <end position="649"/>
    </location>
</feature>
<proteinExistence type="predicted"/>
<dbReference type="PANTHER" id="PTHR23043:SF24">
    <property type="entry name" value="NEURONAL PAS DOMAIN-CONTAINING PROTEIN 4"/>
    <property type="match status" value="1"/>
</dbReference>
<evidence type="ECO:0000256" key="7">
    <source>
        <dbReference type="ARBA" id="ARBA00023054"/>
    </source>
</evidence>
<feature type="compositionally biased region" description="Polar residues" evidence="15">
    <location>
        <begin position="562"/>
        <end position="588"/>
    </location>
</feature>
<feature type="domain" description="PAS" evidence="16">
    <location>
        <begin position="163"/>
        <end position="237"/>
    </location>
</feature>
<evidence type="ECO:0000256" key="11">
    <source>
        <dbReference type="ARBA" id="ARBA00023242"/>
    </source>
</evidence>
<dbReference type="SMART" id="SM00091">
    <property type="entry name" value="PAS"/>
    <property type="match status" value="2"/>
</dbReference>
<dbReference type="InterPro" id="IPR035965">
    <property type="entry name" value="PAS-like_dom_sf"/>
</dbReference>
<evidence type="ECO:0000313" key="18">
    <source>
        <dbReference type="EMBL" id="KAK7813219.1"/>
    </source>
</evidence>
<dbReference type="GO" id="GO:0007399">
    <property type="term" value="P:nervous system development"/>
    <property type="evidence" value="ECO:0007669"/>
    <property type="project" value="UniProtKB-KW"/>
</dbReference>
<feature type="region of interest" description="Disordered" evidence="15">
    <location>
        <begin position="1"/>
        <end position="106"/>
    </location>
</feature>
<organism evidence="18 19">
    <name type="scientific">Myodes glareolus</name>
    <name type="common">Bank vole</name>
    <name type="synonym">Clethrionomys glareolus</name>
    <dbReference type="NCBI Taxonomy" id="447135"/>
    <lineage>
        <taxon>Eukaryota</taxon>
        <taxon>Metazoa</taxon>
        <taxon>Chordata</taxon>
        <taxon>Craniata</taxon>
        <taxon>Vertebrata</taxon>
        <taxon>Euteleostomi</taxon>
        <taxon>Mammalia</taxon>
        <taxon>Eutheria</taxon>
        <taxon>Euarchontoglires</taxon>
        <taxon>Glires</taxon>
        <taxon>Rodentia</taxon>
        <taxon>Myomorpha</taxon>
        <taxon>Muroidea</taxon>
        <taxon>Cricetidae</taxon>
        <taxon>Arvicolinae</taxon>
        <taxon>Myodes</taxon>
    </lineage>
</organism>
<evidence type="ECO:0000256" key="3">
    <source>
        <dbReference type="ARBA" id="ARBA00022782"/>
    </source>
</evidence>
<dbReference type="InterPro" id="IPR000014">
    <property type="entry name" value="PAS"/>
</dbReference>
<evidence type="ECO:0000256" key="1">
    <source>
        <dbReference type="ARBA" id="ARBA00004123"/>
    </source>
</evidence>
<dbReference type="Gene3D" id="3.30.450.20">
    <property type="entry name" value="PAS domain"/>
    <property type="match status" value="2"/>
</dbReference>
<evidence type="ECO:0000313" key="19">
    <source>
        <dbReference type="Proteomes" id="UP001488838"/>
    </source>
</evidence>
<dbReference type="InterPro" id="IPR056192">
    <property type="entry name" value="bHLH_NPAS4"/>
</dbReference>
<reference evidence="18 19" key="1">
    <citation type="journal article" date="2023" name="bioRxiv">
        <title>Conserved and derived expression patterns and positive selection on dental genes reveal complex evolutionary context of ever-growing rodent molars.</title>
        <authorList>
            <person name="Calamari Z.T."/>
            <person name="Song A."/>
            <person name="Cohen E."/>
            <person name="Akter M."/>
            <person name="Roy R.D."/>
            <person name="Hallikas O."/>
            <person name="Christensen M.M."/>
            <person name="Li P."/>
            <person name="Marangoni P."/>
            <person name="Jernvall J."/>
            <person name="Klein O.D."/>
        </authorList>
    </citation>
    <scope>NUCLEOTIDE SEQUENCE [LARGE SCALE GENOMIC DNA]</scope>
    <source>
        <strain evidence="18">V071</strain>
    </source>
</reference>
<evidence type="ECO:0000256" key="13">
    <source>
        <dbReference type="ARBA" id="ARBA00070618"/>
    </source>
</evidence>
<keyword evidence="11" id="KW-0539">Nucleus</keyword>
<evidence type="ECO:0000256" key="14">
    <source>
        <dbReference type="ARBA" id="ARBA00082004"/>
    </source>
</evidence>
<keyword evidence="8" id="KW-0238">DNA-binding</keyword>
<dbReference type="InterPro" id="IPR013655">
    <property type="entry name" value="PAS_fold_3"/>
</dbReference>
<keyword evidence="10" id="KW-0804">Transcription</keyword>
<evidence type="ECO:0000256" key="15">
    <source>
        <dbReference type="SAM" id="MobiDB-lite"/>
    </source>
</evidence>
<feature type="compositionally biased region" description="Basic and acidic residues" evidence="15">
    <location>
        <begin position="61"/>
        <end position="81"/>
    </location>
</feature>
<dbReference type="Pfam" id="PF08447">
    <property type="entry name" value="PAS_3"/>
    <property type="match status" value="1"/>
</dbReference>
<sequence length="895" mass="97141">MTRWPPLQLALAQPPAPRPPPPSLKRAPHACQELYKADRGRRGGQRCRAEPRSGAGASESLSERPGSKEEASGASGQDRRCSGAGAGAPQPAVMYRSTKGASKARRDQINAEIRNLKELLPLAEADKVRLSYLHIMSLACIYTRKGVFFAGGTPLAGPTGLLSAQELEDIVAALPGFLLVFTAEGKLLYLSESVSEHLGHSMVDLVAQGDSIYDIIDPADHLTVRQQLTMPSALDADRLFRCRFNTSKSLRRQSAGNKLVLIRGRFHAHPPGAYWAGNPVFTAFCAPLEPRPRPGPGPGPGPGPASLFLAMFQSRHAKDLALLDISESVLIYLGFERSELLCKSWYGLLHPEDLAHASSQHYRLLAENGDIQAEMVVRLQAKHGGWAWIYCMLYSEGPEGPITANNYPISDTEAWSLRQQLNSEDTQAAYVLGTPAVLPSFPENVFSQEQCSNPLFMPALGRSRSTTFPRAPELGVISTAEELPQPSKELDFNYLPFPSRPEPSLQADLSKDLVCTPPYTPHQPGGCAFLFSLHEPFQTHLPTPSSSLQEQLTPSTVTFSDQLTPSSATFPDPLTSSLQGQLSETSARSYEDQLTPCTSTFPDQLLPSTATFPEPLGSPTHEQLTPPSTAFQAHLNSPSQTFPEQLSPNPTKTYFTQEGCSFLYEKLPPSPSSPGNGDCTLLALAQLRGPLSVDVPLVPEGLLTPEASPVKQSFFQYSEKEQNEIDRLIQQISQLAQGMDRPFSAEAGTGGLESLGGLEPLNPNLSLSGAGPPVLSLDLKPWKCQELDFLVDPDNLFLEETPVEDIFMDLSTPDPNGEWGSGDPEAEVPGGALSPCNNLSPEDHSFLEDLATYETAFETSVSTFPYEGFADELHQLQSQVQDSFHEDGSGGEPTF</sequence>
<evidence type="ECO:0000256" key="9">
    <source>
        <dbReference type="ARBA" id="ARBA00023159"/>
    </source>
</evidence>
<feature type="domain" description="PAS" evidence="16">
    <location>
        <begin position="322"/>
        <end position="368"/>
    </location>
</feature>
<dbReference type="GO" id="GO:0005654">
    <property type="term" value="C:nucleoplasm"/>
    <property type="evidence" value="ECO:0007669"/>
    <property type="project" value="UniProtKB-ARBA"/>
</dbReference>
<dbReference type="SUPFAM" id="SSF55785">
    <property type="entry name" value="PYP-like sensor domain (PAS domain)"/>
    <property type="match status" value="2"/>
</dbReference>
<feature type="compositionally biased region" description="Pro residues" evidence="15">
    <location>
        <begin position="14"/>
        <end position="23"/>
    </location>
</feature>
<dbReference type="GO" id="GO:0046983">
    <property type="term" value="F:protein dimerization activity"/>
    <property type="evidence" value="ECO:0007669"/>
    <property type="project" value="InterPro"/>
</dbReference>
<keyword evidence="7" id="KW-0175">Coiled coil</keyword>
<feature type="compositionally biased region" description="Polar residues" evidence="15">
    <location>
        <begin position="595"/>
        <end position="611"/>
    </location>
</feature>
<comment type="caution">
    <text evidence="18">The sequence shown here is derived from an EMBL/GenBank/DDBJ whole genome shotgun (WGS) entry which is preliminary data.</text>
</comment>
<evidence type="ECO:0000256" key="6">
    <source>
        <dbReference type="ARBA" id="ARBA00023015"/>
    </source>
</evidence>
<evidence type="ECO:0000256" key="12">
    <source>
        <dbReference type="ARBA" id="ARBA00065996"/>
    </source>
</evidence>
<keyword evidence="19" id="KW-1185">Reference proteome</keyword>
<keyword evidence="4" id="KW-0832">Ubl conjugation</keyword>